<dbReference type="AlphaFoldDB" id="A0A7C3UD58"/>
<evidence type="ECO:0000313" key="3">
    <source>
        <dbReference type="EMBL" id="HHF48669.1"/>
    </source>
</evidence>
<dbReference type="InterPro" id="IPR051720">
    <property type="entry name" value="rRNA_MeTrfase/Polyamine_Synth"/>
</dbReference>
<name>A0A7C3UD58_9EURY</name>
<dbReference type="EMBL" id="DRUC01000091">
    <property type="protein sequence ID" value="HHF48669.1"/>
    <property type="molecule type" value="Genomic_DNA"/>
</dbReference>
<organism evidence="2">
    <name type="scientific">Geoglobus ahangari</name>
    <dbReference type="NCBI Taxonomy" id="113653"/>
    <lineage>
        <taxon>Archaea</taxon>
        <taxon>Methanobacteriati</taxon>
        <taxon>Methanobacteriota</taxon>
        <taxon>Archaeoglobi</taxon>
        <taxon>Archaeoglobales</taxon>
        <taxon>Archaeoglobaceae</taxon>
        <taxon>Geoglobus</taxon>
    </lineage>
</organism>
<gene>
    <name evidence="3" type="ORF">ENL48_05925</name>
    <name evidence="2" type="ORF">ENX77_01815</name>
</gene>
<dbReference type="EMBL" id="DTPI01000008">
    <property type="protein sequence ID" value="HGE65854.1"/>
    <property type="molecule type" value="Genomic_DNA"/>
</dbReference>
<feature type="domain" description="Methyltransferase small" evidence="1">
    <location>
        <begin position="44"/>
        <end position="124"/>
    </location>
</feature>
<evidence type="ECO:0000313" key="2">
    <source>
        <dbReference type="EMBL" id="HGE65854.1"/>
    </source>
</evidence>
<dbReference type="CDD" id="cd02440">
    <property type="entry name" value="AdoMet_MTases"/>
    <property type="match status" value="1"/>
</dbReference>
<sequence length="195" mass="22411">MKKNLEITLEKLQIFKNPKLKWEQYPTPPALAAELAVTASLIDEGLFFDLGCGTGILSIAFSLIGFEVVGVDIDVEALKIARKNAKSVNAGVDFILCDIRFLKLRKRVNVVMNPPFGIKRRHADRVFLEKAFEIGEVIYSIHSISSQSFVERMAEENGFKVTHVWRYKIPLKKLYHFHEKPYKLIPVEVFRMEKM</sequence>
<dbReference type="PANTHER" id="PTHR23290:SF0">
    <property type="entry name" value="RRNA N6-ADENOSINE-METHYLTRANSFERASE METTL5"/>
    <property type="match status" value="1"/>
</dbReference>
<proteinExistence type="predicted"/>
<dbReference type="SUPFAM" id="SSF53335">
    <property type="entry name" value="S-adenosyl-L-methionine-dependent methyltransferases"/>
    <property type="match status" value="1"/>
</dbReference>
<dbReference type="InterPro" id="IPR007848">
    <property type="entry name" value="Small_mtfrase_dom"/>
</dbReference>
<keyword evidence="2" id="KW-0489">Methyltransferase</keyword>
<comment type="caution">
    <text evidence="2">The sequence shown here is derived from an EMBL/GenBank/DDBJ whole genome shotgun (WGS) entry which is preliminary data.</text>
</comment>
<dbReference type="InterPro" id="IPR029063">
    <property type="entry name" value="SAM-dependent_MTases_sf"/>
</dbReference>
<protein>
    <submittedName>
        <fullName evidence="2">Methyltransferase domain-containing protein</fullName>
    </submittedName>
</protein>
<dbReference type="Gene3D" id="3.40.50.150">
    <property type="entry name" value="Vaccinia Virus protein VP39"/>
    <property type="match status" value="1"/>
</dbReference>
<evidence type="ECO:0000259" key="1">
    <source>
        <dbReference type="Pfam" id="PF05175"/>
    </source>
</evidence>
<keyword evidence="2" id="KW-0808">Transferase</keyword>
<reference evidence="2" key="1">
    <citation type="journal article" date="2020" name="mSystems">
        <title>Genome- and Community-Level Interaction Insights into Carbon Utilization and Element Cycling Functions of Hydrothermarchaeota in Hydrothermal Sediment.</title>
        <authorList>
            <person name="Zhou Z."/>
            <person name="Liu Y."/>
            <person name="Xu W."/>
            <person name="Pan J."/>
            <person name="Luo Z.H."/>
            <person name="Li M."/>
        </authorList>
    </citation>
    <scope>NUCLEOTIDE SEQUENCE [LARGE SCALE GENOMIC DNA]</scope>
    <source>
        <strain evidence="3">SpSt-10</strain>
        <strain evidence="2">SpSt-97</strain>
    </source>
</reference>
<accession>A0A7C3UD58</accession>
<dbReference type="GO" id="GO:0008168">
    <property type="term" value="F:methyltransferase activity"/>
    <property type="evidence" value="ECO:0007669"/>
    <property type="project" value="UniProtKB-KW"/>
</dbReference>
<dbReference type="PANTHER" id="PTHR23290">
    <property type="entry name" value="RRNA N6-ADENOSINE-METHYLTRANSFERASE METTL5"/>
    <property type="match status" value="1"/>
</dbReference>
<dbReference type="Pfam" id="PF05175">
    <property type="entry name" value="MTS"/>
    <property type="match status" value="1"/>
</dbReference>
<dbReference type="GO" id="GO:0032259">
    <property type="term" value="P:methylation"/>
    <property type="evidence" value="ECO:0007669"/>
    <property type="project" value="UniProtKB-KW"/>
</dbReference>